<gene>
    <name evidence="2" type="ORF">X929_01270</name>
</gene>
<dbReference type="InterPro" id="IPR046929">
    <property type="entry name" value="HTH_Tnp"/>
</dbReference>
<dbReference type="Proteomes" id="UP000236434">
    <property type="component" value="Unassembled WGS sequence"/>
</dbReference>
<protein>
    <submittedName>
        <fullName evidence="2">Uncharacterized protein</fullName>
    </submittedName>
</protein>
<comment type="caution">
    <text evidence="2">The sequence shown here is derived from an EMBL/GenBank/DDBJ whole genome shotgun (WGS) entry which is preliminary data.</text>
</comment>
<evidence type="ECO:0000256" key="1">
    <source>
        <dbReference type="SAM" id="MobiDB-lite"/>
    </source>
</evidence>
<dbReference type="AlphaFoldDB" id="A0A2K1P5R4"/>
<sequence>MAKDGTNRGGARPGAGRPKKRDDGKYEHVELTAEQIHELLDSPHISYVSRKSVSYTKAFKEHFWQRYCDGVDPKQIFEDAGLNTAILTRSRINGLLKTLRHQKEKGLSFTEGSEPQVDQPEKTYDFPKPPRRSNKSKLPVLSEADIAQMYNQVAYMSQEIEFLKKIILAGQEKK</sequence>
<evidence type="ECO:0000313" key="2">
    <source>
        <dbReference type="EMBL" id="PNR98121.1"/>
    </source>
</evidence>
<feature type="region of interest" description="Disordered" evidence="1">
    <location>
        <begin position="106"/>
        <end position="137"/>
    </location>
</feature>
<accession>A0A2K1P5R4</accession>
<dbReference type="EMBL" id="AZRL01000003">
    <property type="protein sequence ID" value="PNR98121.1"/>
    <property type="molecule type" value="Genomic_DNA"/>
</dbReference>
<name>A0A2K1P5R4_9BACT</name>
<feature type="region of interest" description="Disordered" evidence="1">
    <location>
        <begin position="1"/>
        <end position="27"/>
    </location>
</feature>
<dbReference type="Pfam" id="PF20310">
    <property type="entry name" value="HTH_Tnp_2"/>
    <property type="match status" value="1"/>
</dbReference>
<dbReference type="RefSeq" id="WP_103066255.1">
    <property type="nucleotide sequence ID" value="NZ_AZRL01000003.1"/>
</dbReference>
<reference evidence="2 3" key="1">
    <citation type="submission" date="2013-12" db="EMBL/GenBank/DDBJ databases">
        <title>Comparative genomics of Petrotoga isolates.</title>
        <authorList>
            <person name="Nesbo C.L."/>
            <person name="Charchuk R."/>
            <person name="Chow K."/>
        </authorList>
    </citation>
    <scope>NUCLEOTIDE SEQUENCE [LARGE SCALE GENOMIC DNA]</scope>
    <source>
        <strain evidence="2 3">DSM 13574</strain>
    </source>
</reference>
<evidence type="ECO:0000313" key="3">
    <source>
        <dbReference type="Proteomes" id="UP000236434"/>
    </source>
</evidence>
<proteinExistence type="predicted"/>
<organism evidence="2 3">
    <name type="scientific">Petrotoga olearia DSM 13574</name>
    <dbReference type="NCBI Taxonomy" id="1122955"/>
    <lineage>
        <taxon>Bacteria</taxon>
        <taxon>Thermotogati</taxon>
        <taxon>Thermotogota</taxon>
        <taxon>Thermotogae</taxon>
        <taxon>Petrotogales</taxon>
        <taxon>Petrotogaceae</taxon>
        <taxon>Petrotoga</taxon>
    </lineage>
</organism>